<dbReference type="RefSeq" id="WP_126334155.1">
    <property type="nucleotide sequence ID" value="NZ_AP022604.1"/>
</dbReference>
<dbReference type="OrthoDB" id="4479510at2"/>
<dbReference type="Proteomes" id="UP000282551">
    <property type="component" value="Chromosome"/>
</dbReference>
<gene>
    <name evidence="1" type="ORF">NCTC10485_02632</name>
</gene>
<evidence type="ECO:0000313" key="2">
    <source>
        <dbReference type="Proteomes" id="UP000282551"/>
    </source>
</evidence>
<name>A0A3S4RN77_MYCCI</name>
<accession>A0A3S4RN77</accession>
<dbReference type="AlphaFoldDB" id="A0A3S4RN77"/>
<proteinExistence type="predicted"/>
<sequence>MADKDVSTERPSGRTRPAQQRIRTLAQAALNADVTVGQVDTLLQDLSETLGELNTSTATLDDTMERFNATITRIDELAPRLIGMVDRLEAIVDRVERIVGVGEAVVSPIAATEHAVRGAISAVRHRAGL</sequence>
<dbReference type="EMBL" id="LR134355">
    <property type="protein sequence ID" value="VEG48338.1"/>
    <property type="molecule type" value="Genomic_DNA"/>
</dbReference>
<organism evidence="1 2">
    <name type="scientific">Mycolicibacterium chitae</name>
    <name type="common">Mycobacterium chitae</name>
    <dbReference type="NCBI Taxonomy" id="1792"/>
    <lineage>
        <taxon>Bacteria</taxon>
        <taxon>Bacillati</taxon>
        <taxon>Actinomycetota</taxon>
        <taxon>Actinomycetes</taxon>
        <taxon>Mycobacteriales</taxon>
        <taxon>Mycobacteriaceae</taxon>
        <taxon>Mycolicibacterium</taxon>
    </lineage>
</organism>
<protein>
    <submittedName>
        <fullName evidence="1">ATPase</fullName>
    </submittedName>
</protein>
<evidence type="ECO:0000313" key="1">
    <source>
        <dbReference type="EMBL" id="VEG48338.1"/>
    </source>
</evidence>
<reference evidence="1 2" key="1">
    <citation type="submission" date="2018-12" db="EMBL/GenBank/DDBJ databases">
        <authorList>
            <consortium name="Pathogen Informatics"/>
        </authorList>
    </citation>
    <scope>NUCLEOTIDE SEQUENCE [LARGE SCALE GENOMIC DNA]</scope>
    <source>
        <strain evidence="1 2">NCTC10485</strain>
    </source>
</reference>
<keyword evidence="2" id="KW-1185">Reference proteome</keyword>